<dbReference type="EMBL" id="CADCTQ010000616">
    <property type="protein sequence ID" value="CAA9329589.1"/>
    <property type="molecule type" value="Genomic_DNA"/>
</dbReference>
<dbReference type="Pfam" id="PF12771">
    <property type="entry name" value="SusD-like_2"/>
    <property type="match status" value="1"/>
</dbReference>
<keyword evidence="1" id="KW-0449">Lipoprotein</keyword>
<dbReference type="PROSITE" id="PS51257">
    <property type="entry name" value="PROKAR_LIPOPROTEIN"/>
    <property type="match status" value="1"/>
</dbReference>
<dbReference type="SUPFAM" id="SSF48452">
    <property type="entry name" value="TPR-like"/>
    <property type="match status" value="1"/>
</dbReference>
<reference evidence="1" key="1">
    <citation type="submission" date="2020-02" db="EMBL/GenBank/DDBJ databases">
        <authorList>
            <person name="Meier V. D."/>
        </authorList>
    </citation>
    <scope>NUCLEOTIDE SEQUENCE</scope>
    <source>
        <strain evidence="1">AVDCRST_MAG56</strain>
    </source>
</reference>
<accession>A0A6J4LC73</accession>
<dbReference type="InterPro" id="IPR041662">
    <property type="entry name" value="SusD-like_2"/>
</dbReference>
<dbReference type="AlphaFoldDB" id="A0A6J4LC73"/>
<proteinExistence type="predicted"/>
<dbReference type="InterPro" id="IPR011990">
    <property type="entry name" value="TPR-like_helical_dom_sf"/>
</dbReference>
<protein>
    <submittedName>
        <fullName evidence="1">Cell surface glycan-binding lipoprotein, utilization system for glycans and polysaccharides (PUL), SusD family</fullName>
    </submittedName>
</protein>
<evidence type="ECO:0000313" key="1">
    <source>
        <dbReference type="EMBL" id="CAA9329589.1"/>
    </source>
</evidence>
<organism evidence="1">
    <name type="scientific">uncultured Cytophagales bacterium</name>
    <dbReference type="NCBI Taxonomy" id="158755"/>
    <lineage>
        <taxon>Bacteria</taxon>
        <taxon>Pseudomonadati</taxon>
        <taxon>Bacteroidota</taxon>
        <taxon>Sphingobacteriia</taxon>
        <taxon>Sphingobacteriales</taxon>
        <taxon>environmental samples</taxon>
    </lineage>
</organism>
<sequence length="535" mass="59109">MRYPEILRLGTLVALLAVAGCDTDELHRLNVDPQAVKQMDLNYLFTAAELGIAANGSSADNRYTDWRTNIAMAGHAIQQLANAGGGIAAGDKYTENFETNAAYFEFTYNDQLKNIAEIMRQTGPQGYAPGQYANMRHAARILRAFSFHRLTDLYGRVPYFEANQGMEGVYFPRYDRQSEIYADLLKELDEASAALSAANPDEGFARADIIYKGDVGKWKRWGYSLMLRLAMRVSSVAPALAGEYVTKAVAGGVFTGNDDNVWVRMATGPSQWINQNGISRAFFPGDGGQPSFLSKTLVDFLKGADPGTVADDDPRLMILSGGIADWTATEWKPINTDPLAQKGMPNGYDQAMLDALEGRRVNQVQTYSRINHKLLQLDEPYQIMNYGEVELLLAEALERGIGSGISGTAAGHYNAGVKASVQMYAFYDPSLAVSDGQVAAYLAAYPYGVAKPALPMIYEQLWVNKFFNWWDAWADWRRTGYPQLTPVNYPGNVTNGVIPRRLRYPAAEAAGNRNFSEATQPDTFTTKVWWDGGQD</sequence>
<dbReference type="Gene3D" id="1.25.40.390">
    <property type="match status" value="1"/>
</dbReference>
<gene>
    <name evidence="1" type="ORF">AVDCRST_MAG56-7346</name>
</gene>
<name>A0A6J4LC73_9SPHI</name>